<dbReference type="SUPFAM" id="SSF53098">
    <property type="entry name" value="Ribonuclease H-like"/>
    <property type="match status" value="1"/>
</dbReference>
<dbReference type="InterPro" id="IPR012337">
    <property type="entry name" value="RNaseH-like_sf"/>
</dbReference>
<accession>A0A9N9GUV6</accession>
<dbReference type="OrthoDB" id="2390294at2759"/>
<dbReference type="Pfam" id="PF05699">
    <property type="entry name" value="Dimer_Tnp_hAT"/>
    <property type="match status" value="1"/>
</dbReference>
<name>A0A9N9GUV6_9GLOM</name>
<dbReference type="InterPro" id="IPR008906">
    <property type="entry name" value="HATC_C_dom"/>
</dbReference>
<protein>
    <submittedName>
        <fullName evidence="2">14855_t:CDS:1</fullName>
    </submittedName>
</protein>
<dbReference type="PANTHER" id="PTHR46880:SF5">
    <property type="entry name" value="DUF4371 DOMAIN-CONTAINING PROTEIN"/>
    <property type="match status" value="1"/>
</dbReference>
<comment type="caution">
    <text evidence="2">The sequence shown here is derived from an EMBL/GenBank/DDBJ whole genome shotgun (WGS) entry which is preliminary data.</text>
</comment>
<sequence length="249" mass="29554">MIQATINSIQKEYILIDQNQRFGQNVQMFIDETNPFKNSLITYLNNNLSFIEQDYDEFIMDAHDYSTNVINELQYRFPNRQLFASMKILNPREWPNDSQKLLLFGDNDLEILLKYFEQPNFHNNIQFSALFDIKKCREEWAGFKMITINNFSSNNIEVLLPLLIQNYNDIFPNIIKLIQIVYCIPFSSVECERGFSRQNKIKTKDRNLLTTNTLDMLMRVSLEGLESKNFNYTRAYTIWSNQKRCTGIK</sequence>
<dbReference type="PANTHER" id="PTHR46880">
    <property type="entry name" value="RAS-ASSOCIATING DOMAIN-CONTAINING PROTEIN"/>
    <property type="match status" value="1"/>
</dbReference>
<proteinExistence type="predicted"/>
<evidence type="ECO:0000313" key="3">
    <source>
        <dbReference type="Proteomes" id="UP000789570"/>
    </source>
</evidence>
<dbReference type="EMBL" id="CAJVPQ010003400">
    <property type="protein sequence ID" value="CAG8627025.1"/>
    <property type="molecule type" value="Genomic_DNA"/>
</dbReference>
<reference evidence="2" key="1">
    <citation type="submission" date="2021-06" db="EMBL/GenBank/DDBJ databases">
        <authorList>
            <person name="Kallberg Y."/>
            <person name="Tangrot J."/>
            <person name="Rosling A."/>
        </authorList>
    </citation>
    <scope>NUCLEOTIDE SEQUENCE</scope>
    <source>
        <strain evidence="2">UK204</strain>
    </source>
</reference>
<gene>
    <name evidence="2" type="ORF">FCALED_LOCUS9862</name>
</gene>
<organism evidence="2 3">
    <name type="scientific">Funneliformis caledonium</name>
    <dbReference type="NCBI Taxonomy" id="1117310"/>
    <lineage>
        <taxon>Eukaryota</taxon>
        <taxon>Fungi</taxon>
        <taxon>Fungi incertae sedis</taxon>
        <taxon>Mucoromycota</taxon>
        <taxon>Glomeromycotina</taxon>
        <taxon>Glomeromycetes</taxon>
        <taxon>Glomerales</taxon>
        <taxon>Glomeraceae</taxon>
        <taxon>Funneliformis</taxon>
    </lineage>
</organism>
<feature type="domain" description="HAT C-terminal dimerisation" evidence="1">
    <location>
        <begin position="165"/>
        <end position="218"/>
    </location>
</feature>
<dbReference type="AlphaFoldDB" id="A0A9N9GUV6"/>
<evidence type="ECO:0000313" key="2">
    <source>
        <dbReference type="EMBL" id="CAG8627025.1"/>
    </source>
</evidence>
<evidence type="ECO:0000259" key="1">
    <source>
        <dbReference type="Pfam" id="PF05699"/>
    </source>
</evidence>
<dbReference type="GO" id="GO:0046983">
    <property type="term" value="F:protein dimerization activity"/>
    <property type="evidence" value="ECO:0007669"/>
    <property type="project" value="InterPro"/>
</dbReference>
<dbReference type="Proteomes" id="UP000789570">
    <property type="component" value="Unassembled WGS sequence"/>
</dbReference>
<keyword evidence="3" id="KW-1185">Reference proteome</keyword>